<dbReference type="PROSITE" id="PS50283">
    <property type="entry name" value="NA_SOLUT_SYMP_3"/>
    <property type="match status" value="1"/>
</dbReference>
<comment type="similarity">
    <text evidence="2 6">Belongs to the sodium:solute symporter (SSF) (TC 2.A.21) family.</text>
</comment>
<feature type="transmembrane region" description="Helical" evidence="7">
    <location>
        <begin position="91"/>
        <end position="112"/>
    </location>
</feature>
<dbReference type="InterPro" id="IPR031155">
    <property type="entry name" value="DUR"/>
</dbReference>
<dbReference type="GO" id="GO:0005886">
    <property type="term" value="C:plasma membrane"/>
    <property type="evidence" value="ECO:0007669"/>
    <property type="project" value="TreeGrafter"/>
</dbReference>
<sequence length="618" mass="67330">MAENTVHLLTQGAGYGVLVGVGAVFAGGMILTTFLLQKYLYENANSTETFSVANRSVGTFLSASAVYSSWSWATEFLLVTSMTYNYGIQAGFYFGAGLAVQIAVMSVLGIHAKKKIPTAHTSLEAVQLRYGKAAHLLYLVLSLICNICSCSSMILACAANISIIAGNLHIVASTMLIPFGVLLYTVVGGLKATFLTDFIHTTILLIVLCYINTAVLTSEQVGGLNGLYDKIVEVSTTKYIEGNYDGAILTGKSQGLVMFGLILTICNFGLTVMDSSFWQKTFSASPRATVPAYLLTAFLIFSNVWPIEEIDSGFVLPYALKAILGNGGLGALLLIFYLAVTSTVSAQMVSVSSIVSFDIYKRYINPRAQNKSMINVSHITCVVFGLGIAGFSVMLHYVGTYWAAFISPLVGFVAGLAVWVSTAYHFYGEVTIESTGGQLPALYGSLTSMMLPGVLSIIISLVKPEKFDWDKLKTADLLIGEEEEEDGSPNIQPKNEEGDLNKEKQAGVEVNFESVETSSLEQQQQKSSSQLTNKELDFWIKIATGAAIFVLLITWVIWPMSVYRDWIFTGTYFKGYVTVGLIWLYTTLIVIGLVPFYTGRHSAATVFRGLYNDYIKRK</sequence>
<keyword evidence="4 7" id="KW-1133">Transmembrane helix</keyword>
<organism evidence="8 9">
    <name type="scientific">Candida albicans</name>
    <name type="common">Yeast</name>
    <dbReference type="NCBI Taxonomy" id="5476"/>
    <lineage>
        <taxon>Eukaryota</taxon>
        <taxon>Fungi</taxon>
        <taxon>Dikarya</taxon>
        <taxon>Ascomycota</taxon>
        <taxon>Saccharomycotina</taxon>
        <taxon>Pichiomycetes</taxon>
        <taxon>Debaryomycetaceae</taxon>
        <taxon>Candida/Lodderomyces clade</taxon>
        <taxon>Candida</taxon>
    </lineage>
</organism>
<feature type="transmembrane region" description="Helical" evidence="7">
    <location>
        <begin position="256"/>
        <end position="278"/>
    </location>
</feature>
<feature type="transmembrane region" description="Helical" evidence="7">
    <location>
        <begin position="12"/>
        <end position="36"/>
    </location>
</feature>
<reference evidence="8 9" key="1">
    <citation type="submission" date="2020-03" db="EMBL/GenBank/DDBJ databases">
        <title>FDA dAtabase for Regulatory Grade micrObial Sequences (FDA-ARGOS): Supporting development and validation of Infectious Disease Dx tests.</title>
        <authorList>
            <person name="Campos J."/>
            <person name="Goldberg B."/>
            <person name="Tallon L."/>
            <person name="Sadzewicz L."/>
            <person name="Vavikolanu K."/>
            <person name="Mehta A."/>
            <person name="Aluvathingal J."/>
            <person name="Nadendla S."/>
            <person name="Nandy P."/>
            <person name="Geyer C."/>
            <person name="Yan Y."/>
            <person name="Sichtig H."/>
        </authorList>
    </citation>
    <scope>NUCLEOTIDE SEQUENCE [LARGE SCALE GENOMIC DNA]</scope>
    <source>
        <strain evidence="8 9">FDAARGOS_656</strain>
    </source>
</reference>
<evidence type="ECO:0000313" key="9">
    <source>
        <dbReference type="Proteomes" id="UP000536275"/>
    </source>
</evidence>
<feature type="transmembrane region" description="Helical" evidence="7">
    <location>
        <begin position="376"/>
        <end position="395"/>
    </location>
</feature>
<feature type="transmembrane region" description="Helical" evidence="7">
    <location>
        <begin position="290"/>
        <end position="307"/>
    </location>
</feature>
<keyword evidence="3 7" id="KW-0812">Transmembrane</keyword>
<dbReference type="Pfam" id="PF00474">
    <property type="entry name" value="SSF"/>
    <property type="match status" value="2"/>
</dbReference>
<dbReference type="PANTHER" id="PTHR46154:SF3">
    <property type="entry name" value="DUR32P"/>
    <property type="match status" value="1"/>
</dbReference>
<dbReference type="CDD" id="cd11476">
    <property type="entry name" value="SLC5sbd_DUR3"/>
    <property type="match status" value="1"/>
</dbReference>
<dbReference type="Gene3D" id="1.20.1730.10">
    <property type="entry name" value="Sodium/glucose cotransporter"/>
    <property type="match status" value="1"/>
</dbReference>
<proteinExistence type="inferred from homology"/>
<protein>
    <submittedName>
        <fullName evidence="8">Sodium:solute symporter family protein</fullName>
    </submittedName>
</protein>
<evidence type="ECO:0000256" key="7">
    <source>
        <dbReference type="SAM" id="Phobius"/>
    </source>
</evidence>
<feature type="transmembrane region" description="Helical" evidence="7">
    <location>
        <begin position="538"/>
        <end position="563"/>
    </location>
</feature>
<feature type="transmembrane region" description="Helical" evidence="7">
    <location>
        <begin position="161"/>
        <end position="186"/>
    </location>
</feature>
<evidence type="ECO:0000256" key="6">
    <source>
        <dbReference type="RuleBase" id="RU362091"/>
    </source>
</evidence>
<keyword evidence="5 7" id="KW-0472">Membrane</keyword>
<evidence type="ECO:0000256" key="3">
    <source>
        <dbReference type="ARBA" id="ARBA00022692"/>
    </source>
</evidence>
<name>A0A8H6F3U3_CANAX</name>
<evidence type="ECO:0000313" key="8">
    <source>
        <dbReference type="EMBL" id="KAF6069584.1"/>
    </source>
</evidence>
<feature type="transmembrane region" description="Helical" evidence="7">
    <location>
        <begin position="198"/>
        <end position="217"/>
    </location>
</feature>
<evidence type="ECO:0000256" key="1">
    <source>
        <dbReference type="ARBA" id="ARBA00004141"/>
    </source>
</evidence>
<dbReference type="InterPro" id="IPR001734">
    <property type="entry name" value="Na/solute_symporter"/>
</dbReference>
<feature type="transmembrane region" description="Helical" evidence="7">
    <location>
        <begin position="327"/>
        <end position="355"/>
    </location>
</feature>
<feature type="transmembrane region" description="Helical" evidence="7">
    <location>
        <begin position="401"/>
        <end position="427"/>
    </location>
</feature>
<dbReference type="Proteomes" id="UP000536275">
    <property type="component" value="Unassembled WGS sequence"/>
</dbReference>
<evidence type="ECO:0000256" key="4">
    <source>
        <dbReference type="ARBA" id="ARBA00022989"/>
    </source>
</evidence>
<evidence type="ECO:0000256" key="5">
    <source>
        <dbReference type="ARBA" id="ARBA00023136"/>
    </source>
</evidence>
<dbReference type="GO" id="GO:0015204">
    <property type="term" value="F:urea transmembrane transporter activity"/>
    <property type="evidence" value="ECO:0007669"/>
    <property type="project" value="InterPro"/>
</dbReference>
<dbReference type="EMBL" id="JABWAD010000037">
    <property type="protein sequence ID" value="KAF6069584.1"/>
    <property type="molecule type" value="Genomic_DNA"/>
</dbReference>
<feature type="transmembrane region" description="Helical" evidence="7">
    <location>
        <begin position="575"/>
        <end position="597"/>
    </location>
</feature>
<gene>
    <name evidence="8" type="ORF">FOB64_003223</name>
</gene>
<comment type="subcellular location">
    <subcellularLocation>
        <location evidence="1">Membrane</location>
        <topology evidence="1">Multi-pass membrane protein</topology>
    </subcellularLocation>
</comment>
<evidence type="ECO:0000256" key="2">
    <source>
        <dbReference type="ARBA" id="ARBA00006434"/>
    </source>
</evidence>
<dbReference type="AlphaFoldDB" id="A0A8H6F3U3"/>
<dbReference type="InterPro" id="IPR038377">
    <property type="entry name" value="Na/Glc_symporter_sf"/>
</dbReference>
<dbReference type="PANTHER" id="PTHR46154">
    <property type="match status" value="1"/>
</dbReference>
<comment type="caution">
    <text evidence="8">The sequence shown here is derived from an EMBL/GenBank/DDBJ whole genome shotgun (WGS) entry which is preliminary data.</text>
</comment>
<accession>A0A8H6F3U3</accession>
<feature type="transmembrane region" description="Helical" evidence="7">
    <location>
        <begin position="133"/>
        <end position="155"/>
    </location>
</feature>